<dbReference type="EMBL" id="MNAN01000027">
    <property type="protein sequence ID" value="OHU96167.1"/>
    <property type="molecule type" value="Genomic_DNA"/>
</dbReference>
<dbReference type="Pfam" id="PF14052">
    <property type="entry name" value="Caps_assemb_Wzi"/>
    <property type="match status" value="2"/>
</dbReference>
<proteinExistence type="predicted"/>
<keyword evidence="3" id="KW-1185">Reference proteome</keyword>
<comment type="caution">
    <text evidence="2">The sequence shown here is derived from an EMBL/GenBank/DDBJ whole genome shotgun (WGS) entry which is preliminary data.</text>
</comment>
<evidence type="ECO:0000256" key="1">
    <source>
        <dbReference type="SAM" id="SignalP"/>
    </source>
</evidence>
<evidence type="ECO:0008006" key="4">
    <source>
        <dbReference type="Google" id="ProtNLM"/>
    </source>
</evidence>
<keyword evidence="1" id="KW-0732">Signal</keyword>
<dbReference type="Gene3D" id="2.40.160.130">
    <property type="entry name" value="Capsule assembly protein Wzi"/>
    <property type="match status" value="1"/>
</dbReference>
<sequence length="457" mass="50415">MKLSYLNAALLFATSCSSIASPWINTNESELKHSVDMLVSAGLINRPVNQYPLLWQGLIQDLDKIDQKQVAVNVQFALTHLRHALHQAKRSQYSSVTAHFDDEASLPEGFGERQAAKSGISTYSIMTGDHVSAKVQVNYADDALDGKQINHYGSHLAILVGNWSFSAERLNYWWGPANENALLLSNNAAPMTAARISRANSNYEGPSWLSFIGPWQVTALGAKQKPTLSDKRDGEFWGIRLSSSPLHGLELAFSATASDFVLELPLNAELPAAKQRLAGVDVKYSRLILGQPISVYAEIAGNNDSGILPTKNTYTVGFEHFIGNTDYRLKSYLEFSDNTMNCHALEANFQCNFTTPQGGSEYTERDQWLGAAIGPQAKSLTVASDYYQTGGYGGFAKLKFIELEALNTERTLLELGYQQGLFSGLLKAGVSVWQDKQSNNENEQTRSAAKLSWEYQF</sequence>
<organism evidence="2 3">
    <name type="scientific">Pseudoalteromonas byunsanensis</name>
    <dbReference type="NCBI Taxonomy" id="327939"/>
    <lineage>
        <taxon>Bacteria</taxon>
        <taxon>Pseudomonadati</taxon>
        <taxon>Pseudomonadota</taxon>
        <taxon>Gammaproteobacteria</taxon>
        <taxon>Alteromonadales</taxon>
        <taxon>Pseudoalteromonadaceae</taxon>
        <taxon>Pseudoalteromonas</taxon>
    </lineage>
</organism>
<evidence type="ECO:0000313" key="2">
    <source>
        <dbReference type="EMBL" id="OHU96167.1"/>
    </source>
</evidence>
<dbReference type="AlphaFoldDB" id="A0A1S1N4X9"/>
<dbReference type="STRING" id="327939.BIW53_06375"/>
<dbReference type="InterPro" id="IPR038636">
    <property type="entry name" value="Wzi_sf"/>
</dbReference>
<name>A0A1S1N4X9_9GAMM</name>
<feature type="signal peptide" evidence="1">
    <location>
        <begin position="1"/>
        <end position="20"/>
    </location>
</feature>
<gene>
    <name evidence="2" type="ORF">BIW53_06375</name>
</gene>
<reference evidence="2 3" key="1">
    <citation type="submission" date="2016-10" db="EMBL/GenBank/DDBJ databases">
        <title>Pseudoalteromonas amylolytica sp. nov., isolated from the surface seawater.</title>
        <authorList>
            <person name="Wu Y.-H."/>
            <person name="Cheng H."/>
            <person name="Jin X.-B."/>
            <person name="Wang C.-S."/>
            <person name="Xu X.-W."/>
        </authorList>
    </citation>
    <scope>NUCLEOTIDE SEQUENCE [LARGE SCALE GENOMIC DNA]</scope>
    <source>
        <strain evidence="2 3">JCM 12483</strain>
    </source>
</reference>
<dbReference type="OrthoDB" id="101884at2"/>
<protein>
    <recommendedName>
        <fullName evidence="4">Capsule assembly Wzi family protein</fullName>
    </recommendedName>
</protein>
<dbReference type="InterPro" id="IPR026950">
    <property type="entry name" value="Caps_assemb_Wzi"/>
</dbReference>
<accession>A0A1S1N4X9</accession>
<feature type="chain" id="PRO_5010287513" description="Capsule assembly Wzi family protein" evidence="1">
    <location>
        <begin position="21"/>
        <end position="457"/>
    </location>
</feature>
<dbReference type="PROSITE" id="PS51257">
    <property type="entry name" value="PROKAR_LIPOPROTEIN"/>
    <property type="match status" value="1"/>
</dbReference>
<dbReference type="Proteomes" id="UP000180253">
    <property type="component" value="Unassembled WGS sequence"/>
</dbReference>
<dbReference type="RefSeq" id="WP_070991041.1">
    <property type="nucleotide sequence ID" value="NZ_CBCSHD010000003.1"/>
</dbReference>
<evidence type="ECO:0000313" key="3">
    <source>
        <dbReference type="Proteomes" id="UP000180253"/>
    </source>
</evidence>